<gene>
    <name evidence="4" type="ORF">A2544_00165</name>
</gene>
<dbReference type="GO" id="GO:0016301">
    <property type="term" value="F:kinase activity"/>
    <property type="evidence" value="ECO:0007669"/>
    <property type="project" value="UniProtKB-KW"/>
</dbReference>
<dbReference type="SUPFAM" id="SSF53613">
    <property type="entry name" value="Ribokinase-like"/>
    <property type="match status" value="1"/>
</dbReference>
<evidence type="ECO:0000313" key="5">
    <source>
        <dbReference type="Proteomes" id="UP000176868"/>
    </source>
</evidence>
<evidence type="ECO:0000313" key="4">
    <source>
        <dbReference type="EMBL" id="OHB17926.1"/>
    </source>
</evidence>
<dbReference type="Pfam" id="PF00294">
    <property type="entry name" value="PfkB"/>
    <property type="match status" value="1"/>
</dbReference>
<organism evidence="4 5">
    <name type="scientific">Candidatus Zambryskibacteria bacterium RIFOXYD2_FULL_43_10</name>
    <dbReference type="NCBI Taxonomy" id="1802782"/>
    <lineage>
        <taxon>Bacteria</taxon>
        <taxon>Candidatus Zambryskiibacteriota</taxon>
    </lineage>
</organism>
<dbReference type="InterPro" id="IPR029056">
    <property type="entry name" value="Ribokinase-like"/>
</dbReference>
<dbReference type="EMBL" id="MHWZ01000010">
    <property type="protein sequence ID" value="OHB17926.1"/>
    <property type="molecule type" value="Genomic_DNA"/>
</dbReference>
<dbReference type="InterPro" id="IPR011611">
    <property type="entry name" value="PfkB_dom"/>
</dbReference>
<sequence length="328" mass="36640">MHDFVAIGDTVTDAFIKLHEARVNCDIDRENCTITLAFGEKIPYESVEVVRAVGNCANAAVVASRLGLMPALVSDLGDDQNGKECLESLEKNKVDKIFIKIHPGKETNYHYVLWYEDDRTILVKHHEYERIFPDVGEPKWLYLTSLGGDTWEYHEQIKKYLKSHPKIRLAFQPGTFQIQLGPETLKDIYAATDIFFCNVGEAEKILGLNTLGVNELLKRIHALGPKIVIITEGTKGARVFDGKNFYFQPPYPDPKPPYERTGAGDAFASTTVVALALEKDLPTALAWGAINSMSVVQQVGAQKGLLTRSQIEEYLKDAPANFLAKRLD</sequence>
<keyword evidence="1" id="KW-0808">Transferase</keyword>
<dbReference type="STRING" id="1802782.A2544_00165"/>
<evidence type="ECO:0000259" key="3">
    <source>
        <dbReference type="Pfam" id="PF00294"/>
    </source>
</evidence>
<comment type="caution">
    <text evidence="4">The sequence shown here is derived from an EMBL/GenBank/DDBJ whole genome shotgun (WGS) entry which is preliminary data.</text>
</comment>
<evidence type="ECO:0000256" key="1">
    <source>
        <dbReference type="ARBA" id="ARBA00022679"/>
    </source>
</evidence>
<dbReference type="AlphaFoldDB" id="A0A1G2V8F8"/>
<accession>A0A1G2V8F8</accession>
<dbReference type="Proteomes" id="UP000176868">
    <property type="component" value="Unassembled WGS sequence"/>
</dbReference>
<proteinExistence type="predicted"/>
<name>A0A1G2V8F8_9BACT</name>
<dbReference type="PANTHER" id="PTHR10584">
    <property type="entry name" value="SUGAR KINASE"/>
    <property type="match status" value="1"/>
</dbReference>
<protein>
    <recommendedName>
        <fullName evidence="3">Carbohydrate kinase PfkB domain-containing protein</fullName>
    </recommendedName>
</protein>
<evidence type="ECO:0000256" key="2">
    <source>
        <dbReference type="ARBA" id="ARBA00022777"/>
    </source>
</evidence>
<reference evidence="4 5" key="1">
    <citation type="journal article" date="2016" name="Nat. Commun.">
        <title>Thousands of microbial genomes shed light on interconnected biogeochemical processes in an aquifer system.</title>
        <authorList>
            <person name="Anantharaman K."/>
            <person name="Brown C.T."/>
            <person name="Hug L.A."/>
            <person name="Sharon I."/>
            <person name="Castelle C.J."/>
            <person name="Probst A.J."/>
            <person name="Thomas B.C."/>
            <person name="Singh A."/>
            <person name="Wilkins M.J."/>
            <person name="Karaoz U."/>
            <person name="Brodie E.L."/>
            <person name="Williams K.H."/>
            <person name="Hubbard S.S."/>
            <person name="Banfield J.F."/>
        </authorList>
    </citation>
    <scope>NUCLEOTIDE SEQUENCE [LARGE SCALE GENOMIC DNA]</scope>
</reference>
<keyword evidence="2" id="KW-0418">Kinase</keyword>
<dbReference type="Gene3D" id="3.40.1190.20">
    <property type="match status" value="1"/>
</dbReference>
<dbReference type="PANTHER" id="PTHR10584:SF166">
    <property type="entry name" value="RIBOKINASE"/>
    <property type="match status" value="1"/>
</dbReference>
<feature type="domain" description="Carbohydrate kinase PfkB" evidence="3">
    <location>
        <begin position="40"/>
        <end position="305"/>
    </location>
</feature>